<dbReference type="InterPro" id="IPR032288">
    <property type="entry name" value="Metallophos_C"/>
</dbReference>
<dbReference type="AlphaFoldDB" id="A0A1M5LE49"/>
<evidence type="ECO:0000313" key="5">
    <source>
        <dbReference type="EMBL" id="SHG63351.1"/>
    </source>
</evidence>
<organism evidence="5 6">
    <name type="scientific">Fodinibius roseus</name>
    <dbReference type="NCBI Taxonomy" id="1194090"/>
    <lineage>
        <taxon>Bacteria</taxon>
        <taxon>Pseudomonadati</taxon>
        <taxon>Balneolota</taxon>
        <taxon>Balneolia</taxon>
        <taxon>Balneolales</taxon>
        <taxon>Balneolaceae</taxon>
        <taxon>Fodinibius</taxon>
    </lineage>
</organism>
<sequence length="523" mass="59416">MRKTGFLFIVALLFSVYSTVTHAQEAVSGTVFLDENGNAKMDPGEEGIPEVAVSNGREVTLSGEDGSYRLPIEKETIVFIRKPSGYELPLNEKNLPRFSYYIHHPEGSPELEYPGVEPTGPLPESVNFGLIPSEKKESFTALAFGDPQPRDDQELSYFRDDIVPELADTDADVTLVLGDIMFDDLSLYDRYSRIMKTVGTPVYNILGNHDINYDTEGNRFAKETYKKHYGPTYFSFDYGDVHFISMDNIDYLGRNDEGNARYRGHLSDTQLEWIRNDLQYVEDEKLIVLLAHIPLYSADSEGESVNTVNREALIDMLDERERVLFLGGHRHMTFQHFLGESFGRNNAAPIHHIATTAACGTWWRGPKNEEGIPIATQMDGVPNGYHIVEFEGNTYRERYKAAGGDSDFQMRIELPSTELAAGELREAEVLVNLFNGSERSKVRFRVDGGEWHTMQQQDARISPYYESLYESYEGPWSSPNPTNHIWSAPLPELAKKKGIHKITVWTENMYGQEFTRSKIIEVK</sequence>
<dbReference type="RefSeq" id="WP_073068522.1">
    <property type="nucleotide sequence ID" value="NZ_FQUS01000041.1"/>
</dbReference>
<dbReference type="STRING" id="1194090.SAMN05443144_1413"/>
<dbReference type="InterPro" id="IPR029052">
    <property type="entry name" value="Metallo-depent_PP-like"/>
</dbReference>
<feature type="domain" description="Calcineurin-like phosphoesterase" evidence="2">
    <location>
        <begin position="142"/>
        <end position="331"/>
    </location>
</feature>
<keyword evidence="6" id="KW-1185">Reference proteome</keyword>
<feature type="domain" description="Calcineurin-like phosphoesterase C-terminal" evidence="3">
    <location>
        <begin position="356"/>
        <end position="514"/>
    </location>
</feature>
<dbReference type="InterPro" id="IPR004843">
    <property type="entry name" value="Calcineurin-like_PHP"/>
</dbReference>
<evidence type="ECO:0000259" key="4">
    <source>
        <dbReference type="Pfam" id="PF16371"/>
    </source>
</evidence>
<dbReference type="EMBL" id="FQUS01000041">
    <property type="protein sequence ID" value="SHG63351.1"/>
    <property type="molecule type" value="Genomic_DNA"/>
</dbReference>
<evidence type="ECO:0000256" key="1">
    <source>
        <dbReference type="SAM" id="SignalP"/>
    </source>
</evidence>
<dbReference type="OrthoDB" id="1776264at2"/>
<evidence type="ECO:0000259" key="3">
    <source>
        <dbReference type="Pfam" id="PF16370"/>
    </source>
</evidence>
<dbReference type="Pfam" id="PF16371">
    <property type="entry name" value="MetallophosN"/>
    <property type="match status" value="1"/>
</dbReference>
<gene>
    <name evidence="5" type="ORF">SAMN05443144_1413</name>
</gene>
<name>A0A1M5LE49_9BACT</name>
<feature type="signal peptide" evidence="1">
    <location>
        <begin position="1"/>
        <end position="23"/>
    </location>
</feature>
<dbReference type="Pfam" id="PF00149">
    <property type="entry name" value="Metallophos"/>
    <property type="match status" value="1"/>
</dbReference>
<keyword evidence="1" id="KW-0732">Signal</keyword>
<accession>A0A1M5LE49</accession>
<dbReference type="InterPro" id="IPR051918">
    <property type="entry name" value="STPP_CPPED1"/>
</dbReference>
<proteinExistence type="predicted"/>
<dbReference type="PANTHER" id="PTHR43143:SF6">
    <property type="entry name" value="BLL3016 PROTEIN"/>
    <property type="match status" value="1"/>
</dbReference>
<dbReference type="PANTHER" id="PTHR43143">
    <property type="entry name" value="METALLOPHOSPHOESTERASE, CALCINEURIN SUPERFAMILY"/>
    <property type="match status" value="1"/>
</dbReference>
<reference evidence="5 6" key="1">
    <citation type="submission" date="2016-11" db="EMBL/GenBank/DDBJ databases">
        <authorList>
            <person name="Jaros S."/>
            <person name="Januszkiewicz K."/>
            <person name="Wedrychowicz H."/>
        </authorList>
    </citation>
    <scope>NUCLEOTIDE SEQUENCE [LARGE SCALE GENOMIC DNA]</scope>
    <source>
        <strain evidence="5 6">DSM 21986</strain>
    </source>
</reference>
<evidence type="ECO:0000313" key="6">
    <source>
        <dbReference type="Proteomes" id="UP000184041"/>
    </source>
</evidence>
<feature type="chain" id="PRO_5012861312" evidence="1">
    <location>
        <begin position="24"/>
        <end position="523"/>
    </location>
</feature>
<protein>
    <submittedName>
        <fullName evidence="5">N terminal of Calcineurin-like phosphoesterase</fullName>
    </submittedName>
</protein>
<dbReference type="Gene3D" id="3.60.21.10">
    <property type="match status" value="1"/>
</dbReference>
<evidence type="ECO:0000259" key="2">
    <source>
        <dbReference type="Pfam" id="PF00149"/>
    </source>
</evidence>
<dbReference type="Proteomes" id="UP000184041">
    <property type="component" value="Unassembled WGS sequence"/>
</dbReference>
<dbReference type="SUPFAM" id="SSF56300">
    <property type="entry name" value="Metallo-dependent phosphatases"/>
    <property type="match status" value="1"/>
</dbReference>
<dbReference type="Pfam" id="PF16370">
    <property type="entry name" value="MetallophosC"/>
    <property type="match status" value="1"/>
</dbReference>
<feature type="domain" description="Calcineurin-like phosphoesterase N-terminal" evidence="4">
    <location>
        <begin position="43"/>
        <end position="103"/>
    </location>
</feature>
<dbReference type="GO" id="GO:0016787">
    <property type="term" value="F:hydrolase activity"/>
    <property type="evidence" value="ECO:0007669"/>
    <property type="project" value="InterPro"/>
</dbReference>
<dbReference type="InterPro" id="IPR032285">
    <property type="entry name" value="Metallophos_N"/>
</dbReference>